<evidence type="ECO:0000313" key="3">
    <source>
        <dbReference type="Proteomes" id="UP000612680"/>
    </source>
</evidence>
<feature type="signal peptide" evidence="1">
    <location>
        <begin position="1"/>
        <end position="23"/>
    </location>
</feature>
<reference evidence="2 3" key="1">
    <citation type="submission" date="2020-06" db="EMBL/GenBank/DDBJ databases">
        <title>Dyadobacter sandarakinus sp. nov., isolated from the soil of the Arctic Yellow River Station.</title>
        <authorList>
            <person name="Zhang Y."/>
            <person name="Peng F."/>
        </authorList>
    </citation>
    <scope>NUCLEOTIDE SEQUENCE [LARGE SCALE GENOMIC DNA]</scope>
    <source>
        <strain evidence="2 3">Q3-56</strain>
    </source>
</reference>
<evidence type="ECO:0000256" key="1">
    <source>
        <dbReference type="SAM" id="SignalP"/>
    </source>
</evidence>
<evidence type="ECO:0000313" key="2">
    <source>
        <dbReference type="EMBL" id="QRR02181.1"/>
    </source>
</evidence>
<gene>
    <name evidence="2" type="ORF">HWI92_15335</name>
</gene>
<organism evidence="2 3">
    <name type="scientific">Dyadobacter sandarakinus</name>
    <dbReference type="NCBI Taxonomy" id="2747268"/>
    <lineage>
        <taxon>Bacteria</taxon>
        <taxon>Pseudomonadati</taxon>
        <taxon>Bacteroidota</taxon>
        <taxon>Cytophagia</taxon>
        <taxon>Cytophagales</taxon>
        <taxon>Spirosomataceae</taxon>
        <taxon>Dyadobacter</taxon>
    </lineage>
</organism>
<feature type="chain" id="PRO_5046798263" evidence="1">
    <location>
        <begin position="24"/>
        <end position="300"/>
    </location>
</feature>
<dbReference type="EMBL" id="CP056775">
    <property type="protein sequence ID" value="QRR02181.1"/>
    <property type="molecule type" value="Genomic_DNA"/>
</dbReference>
<sequence length="300" mass="33877">MKSKVFPIILYCATIGLLSFVTADEYAVFGISGPEVGERLWSAFVNNATTPYFGDAVRDACKAIPAERQAAAVRKAGDLFKSYFQSGDFKEKHKSWLMHAFQQESTGADAASLAGIRERKLKEIQPLKAADLEMVVDIYIQAGESMTSMEGMLGSLPKEQQAEFKKQIESARHNAAYFKKIKPLLSSDFPAFQKQYADFLAREEIAASDRRIADTNARNAAEYEQWKDTDKILKQRISGFLERTKNIDFAAQTRDVNGRRKFVNGAYEAKDNVWKFCYRMGPAPTLAAREYAQQWLTELK</sequence>
<dbReference type="RefSeq" id="WP_204656845.1">
    <property type="nucleotide sequence ID" value="NZ_CP056775.1"/>
</dbReference>
<keyword evidence="1" id="KW-0732">Signal</keyword>
<protein>
    <submittedName>
        <fullName evidence="2">Uncharacterized protein</fullName>
    </submittedName>
</protein>
<accession>A0ABX7IB65</accession>
<name>A0ABX7IB65_9BACT</name>
<proteinExistence type="predicted"/>
<dbReference type="Proteomes" id="UP000612680">
    <property type="component" value="Chromosome"/>
</dbReference>
<keyword evidence="3" id="KW-1185">Reference proteome</keyword>